<evidence type="ECO:0000256" key="2">
    <source>
        <dbReference type="ARBA" id="ARBA00022777"/>
    </source>
</evidence>
<keyword evidence="1" id="KW-0808">Transferase</keyword>
<name>A0ABT7H204_9ACTN</name>
<feature type="transmembrane region" description="Helical" evidence="4">
    <location>
        <begin position="138"/>
        <end position="155"/>
    </location>
</feature>
<sequence length="375" mass="38175">MKATALFRLAHLIAAAGVVLEDRVDGRSVALLACVCAVSVVLYVPALVRGWFSAAGVWADVLVTGCALPWVAVAVIGEGDAVAPHGWLMVQSLSTAATAVVAFRWRGAALAVALLLATSPAVHAVLPEPDPSGVLDHFSAIATCVALAGGGWWYTRRQGILLDAAHGRAVALEAARARQAERTAHHAALHDTVLATLTTIGAGRVDANAPAVRERCAREAAYLRRLVESEEGHDLPHGPPPSGAAGARAALEEALHRAEGLGLTLKAQFHAVPELPREVCDALAAAVSEALNNVSRHAGTDTARVTVVGGAGGGVEVTVADRGIGFDVSGPGGSGSGGGTGLRRSVRGRLAAVGGVAVVDSHPGEGTVVELRWPA</sequence>
<keyword evidence="6" id="KW-0547">Nucleotide-binding</keyword>
<keyword evidence="4" id="KW-0472">Membrane</keyword>
<dbReference type="Gene3D" id="3.30.565.10">
    <property type="entry name" value="Histidine kinase-like ATPase, C-terminal domain"/>
    <property type="match status" value="1"/>
</dbReference>
<dbReference type="RefSeq" id="WP_285345484.1">
    <property type="nucleotide sequence ID" value="NZ_JASITI010000047.1"/>
</dbReference>
<reference evidence="6 7" key="1">
    <citation type="submission" date="2023-05" db="EMBL/GenBank/DDBJ databases">
        <title>Sequencing and Assembly of Streptomyces sp. NP73.</title>
        <authorList>
            <person name="Konwar A.N."/>
            <person name="Saikia K."/>
            <person name="Thakur D."/>
        </authorList>
    </citation>
    <scope>NUCLEOTIDE SEQUENCE [LARGE SCALE GENOMIC DNA]</scope>
    <source>
        <strain evidence="6 7">NP73</strain>
    </source>
</reference>
<keyword evidence="3" id="KW-0902">Two-component regulatory system</keyword>
<gene>
    <name evidence="6" type="ORF">QEZ40_005077</name>
</gene>
<evidence type="ECO:0000256" key="1">
    <source>
        <dbReference type="ARBA" id="ARBA00022679"/>
    </source>
</evidence>
<organism evidence="6 7">
    <name type="scientific">Streptomyces katrae</name>
    <dbReference type="NCBI Taxonomy" id="68223"/>
    <lineage>
        <taxon>Bacteria</taxon>
        <taxon>Bacillati</taxon>
        <taxon>Actinomycetota</taxon>
        <taxon>Actinomycetes</taxon>
        <taxon>Kitasatosporales</taxon>
        <taxon>Streptomycetaceae</taxon>
        <taxon>Streptomyces</taxon>
    </lineage>
</organism>
<feature type="domain" description="Histidine kinase/HSP90-like ATPase" evidence="5">
    <location>
        <begin position="281"/>
        <end position="374"/>
    </location>
</feature>
<evidence type="ECO:0000313" key="6">
    <source>
        <dbReference type="EMBL" id="MDK9499648.1"/>
    </source>
</evidence>
<protein>
    <submittedName>
        <fullName evidence="6">ATP-binding protein</fullName>
    </submittedName>
</protein>
<dbReference type="InterPro" id="IPR003594">
    <property type="entry name" value="HATPase_dom"/>
</dbReference>
<dbReference type="GO" id="GO:0005524">
    <property type="term" value="F:ATP binding"/>
    <property type="evidence" value="ECO:0007669"/>
    <property type="project" value="UniProtKB-KW"/>
</dbReference>
<accession>A0ABT7H204</accession>
<evidence type="ECO:0000259" key="5">
    <source>
        <dbReference type="Pfam" id="PF02518"/>
    </source>
</evidence>
<keyword evidence="7" id="KW-1185">Reference proteome</keyword>
<keyword evidence="2" id="KW-0418">Kinase</keyword>
<dbReference type="Pfam" id="PF02518">
    <property type="entry name" value="HATPase_c"/>
    <property type="match status" value="1"/>
</dbReference>
<keyword evidence="4" id="KW-1133">Transmembrane helix</keyword>
<dbReference type="SUPFAM" id="SSF55874">
    <property type="entry name" value="ATPase domain of HSP90 chaperone/DNA topoisomerase II/histidine kinase"/>
    <property type="match status" value="1"/>
</dbReference>
<evidence type="ECO:0000256" key="3">
    <source>
        <dbReference type="ARBA" id="ARBA00023012"/>
    </source>
</evidence>
<dbReference type="PANTHER" id="PTHR24421:SF61">
    <property type="entry name" value="OXYGEN SENSOR HISTIDINE KINASE NREB"/>
    <property type="match status" value="1"/>
</dbReference>
<feature type="transmembrane region" description="Helical" evidence="4">
    <location>
        <begin position="108"/>
        <end position="126"/>
    </location>
</feature>
<dbReference type="EMBL" id="JASITI010000047">
    <property type="protein sequence ID" value="MDK9499648.1"/>
    <property type="molecule type" value="Genomic_DNA"/>
</dbReference>
<dbReference type="PANTHER" id="PTHR24421">
    <property type="entry name" value="NITRATE/NITRITE SENSOR PROTEIN NARX-RELATED"/>
    <property type="match status" value="1"/>
</dbReference>
<feature type="transmembrane region" description="Helical" evidence="4">
    <location>
        <begin position="55"/>
        <end position="76"/>
    </location>
</feature>
<proteinExistence type="predicted"/>
<dbReference type="InterPro" id="IPR050482">
    <property type="entry name" value="Sensor_HK_TwoCompSys"/>
</dbReference>
<keyword evidence="6" id="KW-0067">ATP-binding</keyword>
<feature type="transmembrane region" description="Helical" evidence="4">
    <location>
        <begin position="30"/>
        <end position="48"/>
    </location>
</feature>
<dbReference type="InterPro" id="IPR036890">
    <property type="entry name" value="HATPase_C_sf"/>
</dbReference>
<dbReference type="Proteomes" id="UP001223390">
    <property type="component" value="Unassembled WGS sequence"/>
</dbReference>
<comment type="caution">
    <text evidence="6">The sequence shown here is derived from an EMBL/GenBank/DDBJ whole genome shotgun (WGS) entry which is preliminary data.</text>
</comment>
<evidence type="ECO:0000256" key="4">
    <source>
        <dbReference type="SAM" id="Phobius"/>
    </source>
</evidence>
<evidence type="ECO:0000313" key="7">
    <source>
        <dbReference type="Proteomes" id="UP001223390"/>
    </source>
</evidence>
<keyword evidence="4" id="KW-0812">Transmembrane</keyword>
<feature type="transmembrane region" description="Helical" evidence="4">
    <location>
        <begin position="82"/>
        <end position="101"/>
    </location>
</feature>